<feature type="region of interest" description="Disordered" evidence="9">
    <location>
        <begin position="1"/>
        <end position="25"/>
    </location>
</feature>
<accession>D7FIM2</accession>
<evidence type="ECO:0000256" key="3">
    <source>
        <dbReference type="ARBA" id="ARBA00022676"/>
    </source>
</evidence>
<dbReference type="InParanoid" id="D7FIM2"/>
<evidence type="ECO:0000256" key="8">
    <source>
        <dbReference type="ARBA" id="ARBA00023136"/>
    </source>
</evidence>
<keyword evidence="7" id="KW-1133">Transmembrane helix</keyword>
<evidence type="ECO:0000256" key="6">
    <source>
        <dbReference type="ARBA" id="ARBA00022824"/>
    </source>
</evidence>
<dbReference type="Gene3D" id="3.40.50.2000">
    <property type="entry name" value="Glycogen Phosphorylase B"/>
    <property type="match status" value="2"/>
</dbReference>
<keyword evidence="3 11" id="KW-0328">Glycosyltransferase</keyword>
<feature type="region of interest" description="Disordered" evidence="9">
    <location>
        <begin position="296"/>
        <end position="380"/>
    </location>
</feature>
<dbReference type="SUPFAM" id="SSF53756">
    <property type="entry name" value="UDP-Glycosyltransferase/glycogen phosphorylase"/>
    <property type="match status" value="2"/>
</dbReference>
<dbReference type="EMBL" id="FN649745">
    <property type="protein sequence ID" value="CBJ28840.1"/>
    <property type="molecule type" value="Genomic_DNA"/>
</dbReference>
<dbReference type="Pfam" id="PF13579">
    <property type="entry name" value="Glyco_trans_4_4"/>
    <property type="match status" value="1"/>
</dbReference>
<dbReference type="PANTHER" id="PTHR13036">
    <property type="entry name" value="BETA1,4 MANNOSYLTRANSFERASE"/>
    <property type="match status" value="1"/>
</dbReference>
<evidence type="ECO:0000256" key="9">
    <source>
        <dbReference type="SAM" id="MobiDB-lite"/>
    </source>
</evidence>
<keyword evidence="8" id="KW-0472">Membrane</keyword>
<dbReference type="GO" id="GO:0004578">
    <property type="term" value="F:chitobiosyldiphosphodolichol beta-mannosyltransferase activity"/>
    <property type="evidence" value="ECO:0007669"/>
    <property type="project" value="UniProtKB-EC"/>
</dbReference>
<evidence type="ECO:0000256" key="5">
    <source>
        <dbReference type="ARBA" id="ARBA00022692"/>
    </source>
</evidence>
<evidence type="ECO:0000313" key="11">
    <source>
        <dbReference type="EMBL" id="CBJ28840.1"/>
    </source>
</evidence>
<evidence type="ECO:0000259" key="10">
    <source>
        <dbReference type="Pfam" id="PF13579"/>
    </source>
</evidence>
<dbReference type="AlphaFoldDB" id="D7FIM2"/>
<comment type="subcellular location">
    <subcellularLocation>
        <location evidence="1">Endoplasmic reticulum membrane</location>
        <topology evidence="1">Single-pass membrane protein</topology>
    </subcellularLocation>
</comment>
<dbReference type="eggNOG" id="KOG2941">
    <property type="taxonomic scope" value="Eukaryota"/>
</dbReference>
<keyword evidence="5" id="KW-0812">Transmembrane</keyword>
<evidence type="ECO:0000256" key="7">
    <source>
        <dbReference type="ARBA" id="ARBA00022989"/>
    </source>
</evidence>
<keyword evidence="4 11" id="KW-0808">Transferase</keyword>
<feature type="domain" description="Glycosyltransferase subfamily 4-like N-terminal" evidence="10">
    <location>
        <begin position="59"/>
        <end position="244"/>
    </location>
</feature>
<dbReference type="EC" id="2.4.1.142" evidence="11"/>
<feature type="compositionally biased region" description="Low complexity" evidence="9">
    <location>
        <begin position="333"/>
        <end position="347"/>
    </location>
</feature>
<gene>
    <name evidence="11" type="primary">ALG1</name>
    <name evidence="11" type="ORF">Esi_0122_0040</name>
</gene>
<sequence>MGARASVPADRTTGKPPRPLRPASRRAATAGILEHLDCKHVVILVLGDVGRSPRMQYHAMSLASHGVRVTLIGYSGERCISAVEDSPRVDTSRRFDPPLSGPWGKSLKRRAYLLFAGVKAVALLVRVMYELVLVAGRRGAGGGAVADSGGFGDALRPDAILVQNPPSLPGLACVYLACLLRRCAMVLDWHNLGFTMFGCGPRHPLVWITRRAEGFFGRRATVNLTVSHAMRNWIKENFGVPEGYVVYDQPPEFFRAPTVPERHELFTRLTRTNPDFADAIRALTLASLRGELSAIGGGGGEGDGNDRLGHGNDGNDGTGRPHPKKARGHSDDNSGSGRSNSDSGGNREVTEVTPPPIARTPPAEWEEGDPAGQERTLFTTRSADGVYELRRDRPALLVSSTSWTPDEDFSVLLEALRRFDLRTASGASPTLPLVMVVVTGKGPDKAKYVARMRAARMSRVAVCTAWLEPEDYPLLLGSADLGICLHTSTSGVDLPMKVVDMFGCGVPVCAVHFECLKELVQHGYNGCVFRDSTELALQLEALLDGFPRGGSELDGYRSNVKEVQRWRENWDEYAWPIFSKIGRLRAGPTNTRGTGARGSPRGGFFSNARGGGWSTGGLAESVVVPATMLLVLLVSVPWLSHSLESWAADGAAAADRWRRQWT</sequence>
<dbReference type="Proteomes" id="UP000002630">
    <property type="component" value="Linkage Group LG20"/>
</dbReference>
<organism evidence="11 12">
    <name type="scientific">Ectocarpus siliculosus</name>
    <name type="common">Brown alga</name>
    <name type="synonym">Conferva siliculosa</name>
    <dbReference type="NCBI Taxonomy" id="2880"/>
    <lineage>
        <taxon>Eukaryota</taxon>
        <taxon>Sar</taxon>
        <taxon>Stramenopiles</taxon>
        <taxon>Ochrophyta</taxon>
        <taxon>PX clade</taxon>
        <taxon>Phaeophyceae</taxon>
        <taxon>Ectocarpales</taxon>
        <taxon>Ectocarpaceae</taxon>
        <taxon>Ectocarpus</taxon>
    </lineage>
</organism>
<dbReference type="EMBL" id="FN647890">
    <property type="protein sequence ID" value="CBJ28840.1"/>
    <property type="molecule type" value="Genomic_DNA"/>
</dbReference>
<dbReference type="GO" id="GO:0005789">
    <property type="term" value="C:endoplasmic reticulum membrane"/>
    <property type="evidence" value="ECO:0007669"/>
    <property type="project" value="UniProtKB-SubCell"/>
</dbReference>
<proteinExistence type="predicted"/>
<dbReference type="PANTHER" id="PTHR13036:SF0">
    <property type="entry name" value="CHITOBIOSYLDIPHOSPHODOLICHOL BETA-MANNOSYLTRANSFERASE"/>
    <property type="match status" value="1"/>
</dbReference>
<evidence type="ECO:0000313" key="12">
    <source>
        <dbReference type="Proteomes" id="UP000002630"/>
    </source>
</evidence>
<dbReference type="Pfam" id="PF13692">
    <property type="entry name" value="Glyco_trans_1_4"/>
    <property type="match status" value="1"/>
</dbReference>
<dbReference type="InterPro" id="IPR026051">
    <property type="entry name" value="ALG1-like"/>
</dbReference>
<evidence type="ECO:0000256" key="1">
    <source>
        <dbReference type="ARBA" id="ARBA00004389"/>
    </source>
</evidence>
<dbReference type="InterPro" id="IPR028098">
    <property type="entry name" value="Glyco_trans_4-like_N"/>
</dbReference>
<evidence type="ECO:0000256" key="2">
    <source>
        <dbReference type="ARBA" id="ARBA00004922"/>
    </source>
</evidence>
<evidence type="ECO:0000256" key="4">
    <source>
        <dbReference type="ARBA" id="ARBA00022679"/>
    </source>
</evidence>
<reference evidence="11 12" key="1">
    <citation type="journal article" date="2010" name="Nature">
        <title>The Ectocarpus genome and the independent evolution of multicellularity in brown algae.</title>
        <authorList>
            <person name="Cock J.M."/>
            <person name="Sterck L."/>
            <person name="Rouze P."/>
            <person name="Scornet D."/>
            <person name="Allen A.E."/>
            <person name="Amoutzias G."/>
            <person name="Anthouard V."/>
            <person name="Artiguenave F."/>
            <person name="Aury J.M."/>
            <person name="Badger J.H."/>
            <person name="Beszteri B."/>
            <person name="Billiau K."/>
            <person name="Bonnet E."/>
            <person name="Bothwell J.H."/>
            <person name="Bowler C."/>
            <person name="Boyen C."/>
            <person name="Brownlee C."/>
            <person name="Carrano C.J."/>
            <person name="Charrier B."/>
            <person name="Cho G.Y."/>
            <person name="Coelho S.M."/>
            <person name="Collen J."/>
            <person name="Corre E."/>
            <person name="Da Silva C."/>
            <person name="Delage L."/>
            <person name="Delaroque N."/>
            <person name="Dittami S.M."/>
            <person name="Doulbeau S."/>
            <person name="Elias M."/>
            <person name="Farnham G."/>
            <person name="Gachon C.M."/>
            <person name="Gschloessl B."/>
            <person name="Heesch S."/>
            <person name="Jabbari K."/>
            <person name="Jubin C."/>
            <person name="Kawai H."/>
            <person name="Kimura K."/>
            <person name="Kloareg B."/>
            <person name="Kupper F.C."/>
            <person name="Lang D."/>
            <person name="Le Bail A."/>
            <person name="Leblanc C."/>
            <person name="Lerouge P."/>
            <person name="Lohr M."/>
            <person name="Lopez P.J."/>
            <person name="Martens C."/>
            <person name="Maumus F."/>
            <person name="Michel G."/>
            <person name="Miranda-Saavedra D."/>
            <person name="Morales J."/>
            <person name="Moreau H."/>
            <person name="Motomura T."/>
            <person name="Nagasato C."/>
            <person name="Napoli C.A."/>
            <person name="Nelson D.R."/>
            <person name="Nyvall-Collen P."/>
            <person name="Peters A.F."/>
            <person name="Pommier C."/>
            <person name="Potin P."/>
            <person name="Poulain J."/>
            <person name="Quesneville H."/>
            <person name="Read B."/>
            <person name="Rensing S.A."/>
            <person name="Ritter A."/>
            <person name="Rousvoal S."/>
            <person name="Samanta M."/>
            <person name="Samson G."/>
            <person name="Schroeder D.C."/>
            <person name="Segurens B."/>
            <person name="Strittmatter M."/>
            <person name="Tonon T."/>
            <person name="Tregear J.W."/>
            <person name="Valentin K."/>
            <person name="von Dassow P."/>
            <person name="Yamagishi T."/>
            <person name="Van de Peer Y."/>
            <person name="Wincker P."/>
        </authorList>
    </citation>
    <scope>NUCLEOTIDE SEQUENCE [LARGE SCALE GENOMIC DNA]</scope>
    <source>
        <strain evidence="12">Ec32 / CCAP1310/4</strain>
    </source>
</reference>
<comment type="pathway">
    <text evidence="2">Protein modification; protein glycosylation.</text>
</comment>
<dbReference type="STRING" id="2880.D7FIM2"/>
<protein>
    <submittedName>
        <fullName evidence="11">Chitobiosyldiphosphodolichol beta-mannosyltransferase, family GT33</fullName>
        <ecNumber evidence="11">2.4.1.142</ecNumber>
    </submittedName>
</protein>
<keyword evidence="6" id="KW-0256">Endoplasmic reticulum</keyword>
<dbReference type="OrthoDB" id="614844at2759"/>
<name>D7FIM2_ECTSI</name>
<keyword evidence="12" id="KW-1185">Reference proteome</keyword>